<comment type="caution">
    <text evidence="1">The sequence shown here is derived from an EMBL/GenBank/DDBJ whole genome shotgun (WGS) entry which is preliminary data.</text>
</comment>
<sequence>MKALRFVLLGLALALFAGLGWRLSHVESTPVRPVASVAKPLGATKPDLATARELVLSRMGDAPDYTPFYDRLRVEFPAEFASLIDKAAAATAKSGHPPNPERLLTEALRNLRQTRGVLAAKAEAEPLGEVFSAQSAMLDTLASQNAAVCTDFLYGGSSPGFMAFSATHRALLERIAMAALNAITSGRDKPVDRDEPSGEDFDRLTEALKAQHLSDDQISALLDGKSFDPPLPESQMCDAGRIYLHVLNDMPEDLRLRVYALSAQLLARS</sequence>
<reference evidence="1" key="1">
    <citation type="submission" date="2022-05" db="EMBL/GenBank/DDBJ databases">
        <authorList>
            <person name="Pankratov T."/>
        </authorList>
    </citation>
    <scope>NUCLEOTIDE SEQUENCE</scope>
    <source>
        <strain evidence="1">BP6-180914</strain>
    </source>
</reference>
<dbReference type="Proteomes" id="UP001165667">
    <property type="component" value="Unassembled WGS sequence"/>
</dbReference>
<protein>
    <submittedName>
        <fullName evidence="1">Uncharacterized protein</fullName>
    </submittedName>
</protein>
<evidence type="ECO:0000313" key="2">
    <source>
        <dbReference type="Proteomes" id="UP001165667"/>
    </source>
</evidence>
<dbReference type="AlphaFoldDB" id="A0AA42CJ66"/>
<evidence type="ECO:0000313" key="1">
    <source>
        <dbReference type="EMBL" id="MCW6509124.1"/>
    </source>
</evidence>
<dbReference type="RefSeq" id="WP_282585487.1">
    <property type="nucleotide sequence ID" value="NZ_JAMOIM010000008.1"/>
</dbReference>
<organism evidence="1 2">
    <name type="scientific">Lichenifustis flavocetrariae</name>
    <dbReference type="NCBI Taxonomy" id="2949735"/>
    <lineage>
        <taxon>Bacteria</taxon>
        <taxon>Pseudomonadati</taxon>
        <taxon>Pseudomonadota</taxon>
        <taxon>Alphaproteobacteria</taxon>
        <taxon>Hyphomicrobiales</taxon>
        <taxon>Lichenihabitantaceae</taxon>
        <taxon>Lichenifustis</taxon>
    </lineage>
</organism>
<gene>
    <name evidence="1" type="ORF">M8523_13930</name>
</gene>
<dbReference type="EMBL" id="JAMOIM010000008">
    <property type="protein sequence ID" value="MCW6509124.1"/>
    <property type="molecule type" value="Genomic_DNA"/>
</dbReference>
<accession>A0AA42CJ66</accession>
<proteinExistence type="predicted"/>
<name>A0AA42CJ66_9HYPH</name>
<keyword evidence="2" id="KW-1185">Reference proteome</keyword>